<evidence type="ECO:0000313" key="15">
    <source>
        <dbReference type="Proteomes" id="UP001150924"/>
    </source>
</evidence>
<evidence type="ECO:0000256" key="1">
    <source>
        <dbReference type="ARBA" id="ARBA00001141"/>
    </source>
</evidence>
<evidence type="ECO:0000256" key="7">
    <source>
        <dbReference type="ARBA" id="ARBA00022679"/>
    </source>
</evidence>
<keyword evidence="11" id="KW-1133">Transmembrane helix</keyword>
<dbReference type="SUPFAM" id="SSF52833">
    <property type="entry name" value="Thioredoxin-like"/>
    <property type="match status" value="1"/>
</dbReference>
<keyword evidence="9" id="KW-0594">Phospholipid biosynthesis</keyword>
<evidence type="ECO:0000256" key="3">
    <source>
        <dbReference type="ARBA" id="ARBA00005189"/>
    </source>
</evidence>
<dbReference type="Proteomes" id="UP001150924">
    <property type="component" value="Unassembled WGS sequence"/>
</dbReference>
<evidence type="ECO:0000259" key="13">
    <source>
        <dbReference type="PROSITE" id="PS51352"/>
    </source>
</evidence>
<dbReference type="PROSITE" id="PS51257">
    <property type="entry name" value="PROKAR_LIPOPROTEIN"/>
    <property type="match status" value="1"/>
</dbReference>
<dbReference type="InterPro" id="IPR036249">
    <property type="entry name" value="Thioredoxin-like_sf"/>
</dbReference>
<keyword evidence="9" id="KW-0443">Lipid metabolism</keyword>
<keyword evidence="11" id="KW-0812">Transmembrane</keyword>
<dbReference type="CDD" id="cd07989">
    <property type="entry name" value="LPLAT_AGPAT-like"/>
    <property type="match status" value="1"/>
</dbReference>
<comment type="caution">
    <text evidence="14">The sequence shown here is derived from an EMBL/GenBank/DDBJ whole genome shotgun (WGS) entry which is preliminary data.</text>
</comment>
<evidence type="ECO:0000256" key="6">
    <source>
        <dbReference type="ARBA" id="ARBA00016139"/>
    </source>
</evidence>
<keyword evidence="7 9" id="KW-0808">Transferase</keyword>
<dbReference type="InterPro" id="IPR004552">
    <property type="entry name" value="AGP_acyltrans"/>
</dbReference>
<evidence type="ECO:0000256" key="11">
    <source>
        <dbReference type="SAM" id="Phobius"/>
    </source>
</evidence>
<dbReference type="GO" id="GO:0003841">
    <property type="term" value="F:1-acylglycerol-3-phosphate O-acyltransferase activity"/>
    <property type="evidence" value="ECO:0007669"/>
    <property type="project" value="UniProtKB-UniRule"/>
</dbReference>
<evidence type="ECO:0000256" key="5">
    <source>
        <dbReference type="ARBA" id="ARBA00013211"/>
    </source>
</evidence>
<organism evidence="14 15">
    <name type="scientific">Nannocystis pusilla</name>
    <dbReference type="NCBI Taxonomy" id="889268"/>
    <lineage>
        <taxon>Bacteria</taxon>
        <taxon>Pseudomonadati</taxon>
        <taxon>Myxococcota</taxon>
        <taxon>Polyangia</taxon>
        <taxon>Nannocystales</taxon>
        <taxon>Nannocystaceae</taxon>
        <taxon>Nannocystis</taxon>
    </lineage>
</organism>
<dbReference type="PROSITE" id="PS51352">
    <property type="entry name" value="THIOREDOXIN_2"/>
    <property type="match status" value="1"/>
</dbReference>
<keyword evidence="15" id="KW-1185">Reference proteome</keyword>
<dbReference type="GO" id="GO:0016020">
    <property type="term" value="C:membrane"/>
    <property type="evidence" value="ECO:0007669"/>
    <property type="project" value="InterPro"/>
</dbReference>
<dbReference type="SMART" id="SM00563">
    <property type="entry name" value="PlsC"/>
    <property type="match status" value="1"/>
</dbReference>
<dbReference type="InterPro" id="IPR013766">
    <property type="entry name" value="Thioredoxin_domain"/>
</dbReference>
<dbReference type="PANTHER" id="PTHR10434">
    <property type="entry name" value="1-ACYL-SN-GLYCEROL-3-PHOSPHATE ACYLTRANSFERASE"/>
    <property type="match status" value="1"/>
</dbReference>
<evidence type="ECO:0000256" key="8">
    <source>
        <dbReference type="ARBA" id="ARBA00023315"/>
    </source>
</evidence>
<reference evidence="14" key="1">
    <citation type="submission" date="2022-11" db="EMBL/GenBank/DDBJ databases">
        <title>Minimal conservation of predation-associated metabolite biosynthetic gene clusters underscores biosynthetic potential of Myxococcota including descriptions for ten novel species: Archangium lansinium sp. nov., Myxococcus landrumus sp. nov., Nannocystis bai.</title>
        <authorList>
            <person name="Ahearne A."/>
            <person name="Stevens C."/>
            <person name="Phillips K."/>
        </authorList>
    </citation>
    <scope>NUCLEOTIDE SEQUENCE</scope>
    <source>
        <strain evidence="14">Na p29</strain>
    </source>
</reference>
<comment type="catalytic activity">
    <reaction evidence="1 9">
        <text>a 1-acyl-sn-glycero-3-phosphate + an acyl-CoA = a 1,2-diacyl-sn-glycero-3-phosphate + CoA</text>
        <dbReference type="Rhea" id="RHEA:19709"/>
        <dbReference type="ChEBI" id="CHEBI:57287"/>
        <dbReference type="ChEBI" id="CHEBI:57970"/>
        <dbReference type="ChEBI" id="CHEBI:58342"/>
        <dbReference type="ChEBI" id="CHEBI:58608"/>
        <dbReference type="EC" id="2.3.1.51"/>
    </reaction>
</comment>
<dbReference type="SUPFAM" id="SSF69593">
    <property type="entry name" value="Glycerol-3-phosphate (1)-acyltransferase"/>
    <property type="match status" value="1"/>
</dbReference>
<gene>
    <name evidence="14" type="ORF">OV079_13125</name>
</gene>
<keyword evidence="11" id="KW-0472">Membrane</keyword>
<feature type="domain" description="Thioredoxin" evidence="13">
    <location>
        <begin position="25"/>
        <end position="165"/>
    </location>
</feature>
<comment type="pathway">
    <text evidence="2">Phospholipid metabolism; CDP-diacylglycerol biosynthesis; CDP-diacylglycerol from sn-glycerol 3-phosphate: step 2/3.</text>
</comment>
<comment type="pathway">
    <text evidence="3">Lipid metabolism.</text>
</comment>
<evidence type="ECO:0000256" key="2">
    <source>
        <dbReference type="ARBA" id="ARBA00004728"/>
    </source>
</evidence>
<sequence length="439" mass="47398">MSPRRRRLAPLSLALAGTFACAEPASPSAPAPAAKVEPAKPRLVAAPEAGDVATIVREEAAREGGTLIVAVGAGWCEPCVAFHDAVKSGQLDQRLTGVRFLEFDIDRDRARLEAAGYKSRFIPLFAAPDAEGAPAASRSRAGSRARGRSSTSWPGWARWWPASLERGRGSPYGRGVLRIAAALLFGLYFIFSQPLWFAGALVITAVTAPFDRRRALLHRYTCLWGGHYALLMPGWDVRVRGREHIAPGGVYVLCSNHQSHVDTLVLFTLFRHFKWVAKTSVFRVPFIGWNMTLNRYVGLRRGDAASIAAMLRTCRENLDAGSSVFMFPEGTRSRDGRIHGFKHGAFSLAVEAGVPVVPIVIDGTSAALPKSSWRIGLDRARLPITVQVLPPVALPDLGPGADATDLRAEVRARMLAGLAAVRDVTVAEVDGEPAARDLS</sequence>
<evidence type="ECO:0000256" key="12">
    <source>
        <dbReference type="SAM" id="SignalP"/>
    </source>
</evidence>
<dbReference type="RefSeq" id="WP_267768690.1">
    <property type="nucleotide sequence ID" value="NZ_JAPNKE010000002.1"/>
</dbReference>
<evidence type="ECO:0000256" key="4">
    <source>
        <dbReference type="ARBA" id="ARBA00008655"/>
    </source>
</evidence>
<keyword evidence="9" id="KW-1208">Phospholipid metabolism</keyword>
<dbReference type="NCBIfam" id="TIGR00530">
    <property type="entry name" value="AGP_acyltrn"/>
    <property type="match status" value="1"/>
</dbReference>
<dbReference type="Pfam" id="PF01553">
    <property type="entry name" value="Acyltransferase"/>
    <property type="match status" value="1"/>
</dbReference>
<dbReference type="EC" id="2.3.1.51" evidence="5 9"/>
<dbReference type="AlphaFoldDB" id="A0A9X3EML5"/>
<dbReference type="GO" id="GO:0006654">
    <property type="term" value="P:phosphatidic acid biosynthetic process"/>
    <property type="evidence" value="ECO:0007669"/>
    <property type="project" value="TreeGrafter"/>
</dbReference>
<dbReference type="PANTHER" id="PTHR10434:SF66">
    <property type="entry name" value="PHOSPHOLIPID_GLYCEROL ACYLTRANSFERASE DOMAIN-CONTAINING PROTEIN"/>
    <property type="match status" value="1"/>
</dbReference>
<feature type="signal peptide" evidence="12">
    <location>
        <begin position="1"/>
        <end position="22"/>
    </location>
</feature>
<comment type="domain">
    <text evidence="9">The HXXXXD motif is essential for acyltransferase activity and may constitute the binding site for the phosphate moiety of the glycerol-3-phosphate.</text>
</comment>
<name>A0A9X3EML5_9BACT</name>
<accession>A0A9X3EML5</accession>
<feature type="transmembrane region" description="Helical" evidence="11">
    <location>
        <begin position="179"/>
        <end position="210"/>
    </location>
</feature>
<feature type="chain" id="PRO_5040905202" description="1-acyl-sn-glycerol-3-phosphate acyltransferase" evidence="12">
    <location>
        <begin position="23"/>
        <end position="439"/>
    </location>
</feature>
<keyword evidence="12" id="KW-0732">Signal</keyword>
<protein>
    <recommendedName>
        <fullName evidence="6 9">1-acyl-sn-glycerol-3-phosphate acyltransferase</fullName>
        <ecNumber evidence="5 9">2.3.1.51</ecNumber>
    </recommendedName>
</protein>
<dbReference type="EMBL" id="JAPNKE010000002">
    <property type="protein sequence ID" value="MCY1006481.1"/>
    <property type="molecule type" value="Genomic_DNA"/>
</dbReference>
<feature type="region of interest" description="Disordered" evidence="10">
    <location>
        <begin position="134"/>
        <end position="153"/>
    </location>
</feature>
<keyword evidence="8 9" id="KW-0012">Acyltransferase</keyword>
<keyword evidence="9" id="KW-0444">Lipid biosynthesis</keyword>
<comment type="similarity">
    <text evidence="4 9">Belongs to the 1-acyl-sn-glycerol-3-phosphate acyltransferase family.</text>
</comment>
<evidence type="ECO:0000256" key="10">
    <source>
        <dbReference type="SAM" id="MobiDB-lite"/>
    </source>
</evidence>
<proteinExistence type="inferred from homology"/>
<dbReference type="Gene3D" id="3.40.30.10">
    <property type="entry name" value="Glutaredoxin"/>
    <property type="match status" value="1"/>
</dbReference>
<evidence type="ECO:0000256" key="9">
    <source>
        <dbReference type="RuleBase" id="RU361267"/>
    </source>
</evidence>
<dbReference type="InterPro" id="IPR002123">
    <property type="entry name" value="Plipid/glycerol_acylTrfase"/>
</dbReference>
<evidence type="ECO:0000313" key="14">
    <source>
        <dbReference type="EMBL" id="MCY1006481.1"/>
    </source>
</evidence>